<keyword evidence="5" id="KW-0572">Peptidoglycan-anchor</keyword>
<dbReference type="GO" id="GO:0007155">
    <property type="term" value="P:cell adhesion"/>
    <property type="evidence" value="ECO:0007669"/>
    <property type="project" value="InterPro"/>
</dbReference>
<keyword evidence="4" id="KW-0732">Signal</keyword>
<feature type="compositionally biased region" description="Low complexity" evidence="6">
    <location>
        <begin position="543"/>
        <end position="556"/>
    </location>
</feature>
<dbReference type="InterPro" id="IPR008966">
    <property type="entry name" value="Adhesion_dom_sf"/>
</dbReference>
<proteinExistence type="predicted"/>
<keyword evidence="11" id="KW-1185">Reference proteome</keyword>
<evidence type="ECO:0000256" key="1">
    <source>
        <dbReference type="ARBA" id="ARBA00004168"/>
    </source>
</evidence>
<gene>
    <name evidence="10" type="ORF">A5821_000733</name>
</gene>
<keyword evidence="2" id="KW-0134">Cell wall</keyword>
<sequence length="606" mass="66551">MMYRIRRLSKLSLFLVISWLMVLGITTKTHAVEADSSTTNPQVTASTNISEQNSEDSSTEKPDSGTSLTDESSAESQENIQFTVKGKREYGSELLTNVSLTDIANNPIQRVKSSDKIKVNYSFYLPDEVQAGDELTFELPPILQMINYSEFPLLSENGSKIGLANVDRTTNKITVTFNDYVTNHNTISGQFFFWVKLVNEQTVEGVNPIPLPVNGTTSNLELAINKANGISTGTTNPTTIFKSGKFDSIDPQKINWTITLNNSGQNLLLPIINDNLGAGQQLLVDTFSVNYRDADKKSLKKYSLPSIIQGDITNVIPTANGFTLALQSLGSYSVGKGYVSAVINYSTKVTDSSVRYVNNANTLDEAGTPQSRNASLTNYANGGIGNGDVNQVIDVLTDKIDETESIDLEELTDNSAQKLIEAKENAQTVVDNENSTVIDLEDVTESLVNQLVTIEESVQVIDIEELETFIEENNELNEETYTPETWNQWIDKKTEAIRLVQIVKETPRAVSRVKIKQMTQELKTARADLIEVTGSTETRESESSGTASTTEATSGTQNSTSNPNENRNKNQQRLLNTGETSSPVLLIIGILLSVIACGMIFSRKNV</sequence>
<evidence type="ECO:0000256" key="3">
    <source>
        <dbReference type="ARBA" id="ARBA00022525"/>
    </source>
</evidence>
<evidence type="ECO:0000256" key="4">
    <source>
        <dbReference type="ARBA" id="ARBA00022729"/>
    </source>
</evidence>
<evidence type="ECO:0000256" key="7">
    <source>
        <dbReference type="SAM" id="Phobius"/>
    </source>
</evidence>
<feature type="compositionally biased region" description="Polar residues" evidence="6">
    <location>
        <begin position="64"/>
        <end position="79"/>
    </location>
</feature>
<dbReference type="NCBIfam" id="TIGR01167">
    <property type="entry name" value="LPXTG_anchor"/>
    <property type="match status" value="1"/>
</dbReference>
<reference evidence="10 11" key="2">
    <citation type="submission" date="2024-03" db="EMBL/GenBank/DDBJ databases">
        <title>The Genome Sequence of Enterococcus sp. DIV0205d.</title>
        <authorList>
            <consortium name="The Broad Institute Genomics Platform"/>
            <consortium name="The Broad Institute Microbial Omics Core"/>
            <consortium name="The Broad Institute Genomic Center for Infectious Diseases"/>
            <person name="Earl A."/>
            <person name="Manson A."/>
            <person name="Gilmore M."/>
            <person name="Schwartman J."/>
            <person name="Shea T."/>
            <person name="Abouelleil A."/>
            <person name="Cao P."/>
            <person name="Chapman S."/>
            <person name="Cusick C."/>
            <person name="Young S."/>
            <person name="Neafsey D."/>
            <person name="Nusbaum C."/>
            <person name="Birren B."/>
        </authorList>
    </citation>
    <scope>NUCLEOTIDE SEQUENCE [LARGE SCALE GENOMIC DNA]</scope>
    <source>
        <strain evidence="10 11">7F3_DIV0205</strain>
    </source>
</reference>
<dbReference type="InterPro" id="IPR008456">
    <property type="entry name" value="Collagen-bd_dom"/>
</dbReference>
<feature type="transmembrane region" description="Helical" evidence="7">
    <location>
        <begin position="583"/>
        <end position="601"/>
    </location>
</feature>
<dbReference type="AlphaFoldDB" id="A0AAQ3W6G0"/>
<accession>A0AAQ3W6G0</accession>
<feature type="region of interest" description="Disordered" evidence="6">
    <location>
        <begin position="33"/>
        <end position="79"/>
    </location>
</feature>
<dbReference type="Pfam" id="PF17961">
    <property type="entry name" value="Big_8"/>
    <property type="match status" value="1"/>
</dbReference>
<feature type="region of interest" description="Disordered" evidence="6">
    <location>
        <begin position="530"/>
        <end position="569"/>
    </location>
</feature>
<reference evidence="11" key="1">
    <citation type="submission" date="2017-05" db="EMBL/GenBank/DDBJ databases">
        <title>The Genome Sequence of EEnterococcus faecalis 9F2_4866.</title>
        <authorList>
            <consortium name="The Broad Institute Genomics Platform"/>
            <consortium name="The Broad Institute Genomic Center for Infectious Diseases"/>
            <person name="Earl A."/>
            <person name="Manson A."/>
            <person name="Schwartman J."/>
            <person name="Gilmore M."/>
            <person name="Abouelleil A."/>
            <person name="Cao P."/>
            <person name="Chapman S."/>
            <person name="Cusick C."/>
            <person name="Shea T."/>
            <person name="Young S."/>
            <person name="Neafsey D."/>
            <person name="Nusbaum C."/>
            <person name="Birren B."/>
        </authorList>
    </citation>
    <scope>NUCLEOTIDE SEQUENCE [LARGE SCALE GENOMIC DNA]</scope>
    <source>
        <strain evidence="11">7F3_DIV0205</strain>
    </source>
</reference>
<evidence type="ECO:0000256" key="5">
    <source>
        <dbReference type="ARBA" id="ARBA00023088"/>
    </source>
</evidence>
<organism evidence="10 11">
    <name type="scientific">Candidatus Enterococcus palustris</name>
    <dbReference type="NCBI Taxonomy" id="1834189"/>
    <lineage>
        <taxon>Bacteria</taxon>
        <taxon>Bacillati</taxon>
        <taxon>Bacillota</taxon>
        <taxon>Bacilli</taxon>
        <taxon>Lactobacillales</taxon>
        <taxon>Enterococcaceae</taxon>
        <taxon>Enterococcus</taxon>
    </lineage>
</organism>
<keyword evidence="7" id="KW-0812">Transmembrane</keyword>
<dbReference type="InterPro" id="IPR011252">
    <property type="entry name" value="Fibrogen-bd_dom1"/>
</dbReference>
<dbReference type="SUPFAM" id="SSF49401">
    <property type="entry name" value="Bacterial adhesins"/>
    <property type="match status" value="2"/>
</dbReference>
<dbReference type="Pfam" id="PF05737">
    <property type="entry name" value="Collagen_bind"/>
    <property type="match status" value="1"/>
</dbReference>
<keyword evidence="7" id="KW-1133">Transmembrane helix</keyword>
<feature type="domain" description="Collagen binding" evidence="8">
    <location>
        <begin position="238"/>
        <end position="365"/>
    </location>
</feature>
<dbReference type="Gene3D" id="2.60.40.1280">
    <property type="match status" value="1"/>
</dbReference>
<name>A0AAQ3W6G0_9ENTE</name>
<evidence type="ECO:0000256" key="2">
    <source>
        <dbReference type="ARBA" id="ARBA00022512"/>
    </source>
</evidence>
<evidence type="ECO:0000259" key="9">
    <source>
        <dbReference type="Pfam" id="PF17961"/>
    </source>
</evidence>
<protein>
    <recommendedName>
        <fullName evidence="12">Gram-positive cocci surface proteins LPxTG domain-containing protein</fullName>
    </recommendedName>
</protein>
<evidence type="ECO:0000256" key="6">
    <source>
        <dbReference type="SAM" id="MobiDB-lite"/>
    </source>
</evidence>
<dbReference type="EMBL" id="CP147244">
    <property type="protein sequence ID" value="WYJ99656.1"/>
    <property type="molecule type" value="Genomic_DNA"/>
</dbReference>
<comment type="subcellular location">
    <subcellularLocation>
        <location evidence="1">Secreted</location>
        <location evidence="1">Cell wall</location>
        <topology evidence="1">Peptidoglycan-anchor</topology>
    </subcellularLocation>
</comment>
<keyword evidence="7" id="KW-0472">Membrane</keyword>
<evidence type="ECO:0000313" key="10">
    <source>
        <dbReference type="EMBL" id="WYJ99656.1"/>
    </source>
</evidence>
<evidence type="ECO:0008006" key="12">
    <source>
        <dbReference type="Google" id="ProtNLM"/>
    </source>
</evidence>
<keyword evidence="3" id="KW-0964">Secreted</keyword>
<feature type="compositionally biased region" description="Polar residues" evidence="6">
    <location>
        <begin position="35"/>
        <end position="56"/>
    </location>
</feature>
<dbReference type="InterPro" id="IPR041171">
    <property type="entry name" value="SDR_Ig"/>
</dbReference>
<feature type="domain" description="SDR-like Ig" evidence="9">
    <location>
        <begin position="111"/>
        <end position="200"/>
    </location>
</feature>
<dbReference type="Gene3D" id="2.60.40.740">
    <property type="match status" value="1"/>
</dbReference>
<feature type="compositionally biased region" description="Polar residues" evidence="6">
    <location>
        <begin position="557"/>
        <end position="569"/>
    </location>
</feature>
<evidence type="ECO:0000313" key="11">
    <source>
        <dbReference type="Proteomes" id="UP000194948"/>
    </source>
</evidence>
<dbReference type="GO" id="GO:0005518">
    <property type="term" value="F:collagen binding"/>
    <property type="evidence" value="ECO:0007669"/>
    <property type="project" value="InterPro"/>
</dbReference>
<evidence type="ECO:0000259" key="8">
    <source>
        <dbReference type="Pfam" id="PF05737"/>
    </source>
</evidence>
<dbReference type="Proteomes" id="UP000194948">
    <property type="component" value="Chromosome"/>
</dbReference>